<dbReference type="GO" id="GO:0052657">
    <property type="term" value="F:guanine phosphoribosyltransferase activity"/>
    <property type="evidence" value="ECO:0007669"/>
    <property type="project" value="UniProtKB-ARBA"/>
</dbReference>
<dbReference type="PATRIC" id="fig|1298851.3.peg.1786"/>
<evidence type="ECO:0000313" key="18">
    <source>
        <dbReference type="Proteomes" id="UP000063234"/>
    </source>
</evidence>
<dbReference type="GO" id="GO:0000287">
    <property type="term" value="F:magnesium ion binding"/>
    <property type="evidence" value="ECO:0007669"/>
    <property type="project" value="TreeGrafter"/>
</dbReference>
<evidence type="ECO:0000256" key="6">
    <source>
        <dbReference type="ARBA" id="ARBA00022490"/>
    </source>
</evidence>
<keyword evidence="12 15" id="KW-0460">Magnesium</keyword>
<dbReference type="GO" id="GO:0006166">
    <property type="term" value="P:purine ribonucleoside salvage"/>
    <property type="evidence" value="ECO:0007669"/>
    <property type="project" value="UniProtKB-KW"/>
</dbReference>
<evidence type="ECO:0000256" key="2">
    <source>
        <dbReference type="ARBA" id="ARBA00004496"/>
    </source>
</evidence>
<dbReference type="OrthoDB" id="9802824at2"/>
<evidence type="ECO:0000256" key="11">
    <source>
        <dbReference type="ARBA" id="ARBA00022741"/>
    </source>
</evidence>
<comment type="cofactor">
    <cofactor evidence="1 15">
        <name>Mg(2+)</name>
        <dbReference type="ChEBI" id="CHEBI:18420"/>
    </cofactor>
</comment>
<dbReference type="GO" id="GO:0005829">
    <property type="term" value="C:cytosol"/>
    <property type="evidence" value="ECO:0007669"/>
    <property type="project" value="TreeGrafter"/>
</dbReference>
<evidence type="ECO:0000256" key="3">
    <source>
        <dbReference type="ARBA" id="ARBA00004669"/>
    </source>
</evidence>
<keyword evidence="8 15" id="KW-0808">Transferase</keyword>
<dbReference type="SUPFAM" id="SSF53271">
    <property type="entry name" value="PRTase-like"/>
    <property type="match status" value="1"/>
</dbReference>
<name>A0A0S3QVZ6_THET7</name>
<proteinExistence type="inferred from homology"/>
<keyword evidence="6 15" id="KW-0963">Cytoplasm</keyword>
<evidence type="ECO:0000256" key="1">
    <source>
        <dbReference type="ARBA" id="ARBA00001946"/>
    </source>
</evidence>
<dbReference type="GO" id="GO:0032263">
    <property type="term" value="P:GMP salvage"/>
    <property type="evidence" value="ECO:0007669"/>
    <property type="project" value="TreeGrafter"/>
</dbReference>
<accession>A0A0S3QVZ6</accession>
<evidence type="ECO:0000256" key="7">
    <source>
        <dbReference type="ARBA" id="ARBA00022676"/>
    </source>
</evidence>
<gene>
    <name evidence="17" type="primary">hprT</name>
    <name evidence="17" type="ORF">TST_1707</name>
</gene>
<comment type="catalytic activity">
    <reaction evidence="13">
        <text>GMP + diphosphate = guanine + 5-phospho-alpha-D-ribose 1-diphosphate</text>
        <dbReference type="Rhea" id="RHEA:25424"/>
        <dbReference type="ChEBI" id="CHEBI:16235"/>
        <dbReference type="ChEBI" id="CHEBI:33019"/>
        <dbReference type="ChEBI" id="CHEBI:58017"/>
        <dbReference type="ChEBI" id="CHEBI:58115"/>
        <dbReference type="EC" id="2.4.2.8"/>
    </reaction>
    <physiologicalReaction direction="right-to-left" evidence="13">
        <dbReference type="Rhea" id="RHEA:25426"/>
    </physiologicalReaction>
</comment>
<dbReference type="GO" id="GO:0000166">
    <property type="term" value="F:nucleotide binding"/>
    <property type="evidence" value="ECO:0007669"/>
    <property type="project" value="UniProtKB-KW"/>
</dbReference>
<keyword evidence="11 15" id="KW-0547">Nucleotide-binding</keyword>
<protein>
    <recommendedName>
        <fullName evidence="5 15">Hypoxanthine phosphoribosyltransferase</fullName>
        <ecNumber evidence="5 15">2.4.2.8</ecNumber>
    </recommendedName>
</protein>
<dbReference type="PANTHER" id="PTHR43340">
    <property type="entry name" value="HYPOXANTHINE-GUANINE PHOSPHORIBOSYLTRANSFERASE"/>
    <property type="match status" value="1"/>
</dbReference>
<evidence type="ECO:0000256" key="12">
    <source>
        <dbReference type="ARBA" id="ARBA00022842"/>
    </source>
</evidence>
<feature type="domain" description="Phosphoribosyltransferase" evidence="16">
    <location>
        <begin position="8"/>
        <end position="154"/>
    </location>
</feature>
<evidence type="ECO:0000256" key="10">
    <source>
        <dbReference type="ARBA" id="ARBA00022726"/>
    </source>
</evidence>
<dbReference type="Gene3D" id="3.40.50.2020">
    <property type="match status" value="1"/>
</dbReference>
<dbReference type="FunFam" id="3.40.50.2020:FF:000006">
    <property type="entry name" value="Hypoxanthine phosphoribosyltransferase"/>
    <property type="match status" value="1"/>
</dbReference>
<evidence type="ECO:0000313" key="17">
    <source>
        <dbReference type="EMBL" id="BAT72491.1"/>
    </source>
</evidence>
<evidence type="ECO:0000259" key="16">
    <source>
        <dbReference type="Pfam" id="PF00156"/>
    </source>
</evidence>
<dbReference type="AlphaFoldDB" id="A0A0S3QVZ6"/>
<dbReference type="NCBIfam" id="TIGR01203">
    <property type="entry name" value="HGPRTase"/>
    <property type="match status" value="1"/>
</dbReference>
<dbReference type="InterPro" id="IPR050408">
    <property type="entry name" value="HGPRT"/>
</dbReference>
<dbReference type="CDD" id="cd06223">
    <property type="entry name" value="PRTases_typeI"/>
    <property type="match status" value="1"/>
</dbReference>
<keyword evidence="10 15" id="KW-0660">Purine salvage</keyword>
<dbReference type="Proteomes" id="UP000063234">
    <property type="component" value="Chromosome"/>
</dbReference>
<evidence type="ECO:0000256" key="5">
    <source>
        <dbReference type="ARBA" id="ARBA00011895"/>
    </source>
</evidence>
<evidence type="ECO:0000256" key="14">
    <source>
        <dbReference type="ARBA" id="ARBA00049402"/>
    </source>
</evidence>
<dbReference type="UniPathway" id="UPA00591">
    <property type="reaction ID" value="UER00648"/>
</dbReference>
<dbReference type="InterPro" id="IPR029057">
    <property type="entry name" value="PRTase-like"/>
</dbReference>
<keyword evidence="18" id="KW-1185">Reference proteome</keyword>
<keyword evidence="7 15" id="KW-0328">Glycosyltransferase</keyword>
<dbReference type="Pfam" id="PF00156">
    <property type="entry name" value="Pribosyltran"/>
    <property type="match status" value="1"/>
</dbReference>
<comment type="similarity">
    <text evidence="4 15">Belongs to the purine/pyrimidine phosphoribosyltransferase family.</text>
</comment>
<reference evidence="18" key="1">
    <citation type="journal article" date="2018" name="Science">
        <title>A primordial and reversible TCA cycle in a facultatively chemolithoautotrophic thermophile.</title>
        <authorList>
            <person name="Nunoura T."/>
            <person name="Chikaraishi Y."/>
            <person name="Izaki R."/>
            <person name="Suwa T."/>
            <person name="Sato T."/>
            <person name="Harada T."/>
            <person name="Mori K."/>
            <person name="Kato Y."/>
            <person name="Miyazaki M."/>
            <person name="Shimamura S."/>
            <person name="Yanagawa K."/>
            <person name="Shuto A."/>
            <person name="Ohkouchi N."/>
            <person name="Fujita N."/>
            <person name="Takaki Y."/>
            <person name="Atomi H."/>
            <person name="Takai K."/>
        </authorList>
    </citation>
    <scope>NUCLEOTIDE SEQUENCE [LARGE SCALE GENOMIC DNA]</scope>
    <source>
        <strain evidence="18">DSM 17441 / JCM 13301 / NBRC 103674 / ABI70S6</strain>
    </source>
</reference>
<evidence type="ECO:0000256" key="13">
    <source>
        <dbReference type="ARBA" id="ARBA00048811"/>
    </source>
</evidence>
<sequence>MKVLLTEEQIRERVEELAEELSHRYKGTELVAIILLKGAFIFAADLLRRINGVKIYCDFMKVSSYGMSKESTGQVKIVLQPTMELEGKQVLVVDDILDTGYTLKEVKRYILEQGAKSCEVCVLLDKPERRKVDFNADYVGFKIPNHFVVGYGMDCAEEHRTLPYVAAID</sequence>
<dbReference type="PANTHER" id="PTHR43340:SF1">
    <property type="entry name" value="HYPOXANTHINE PHOSPHORIBOSYLTRANSFERASE"/>
    <property type="match status" value="1"/>
</dbReference>
<organism evidence="17 18">
    <name type="scientific">Thermosulfidibacter takaii (strain DSM 17441 / JCM 13301 / NBRC 103674 / ABI70S6)</name>
    <dbReference type="NCBI Taxonomy" id="1298851"/>
    <lineage>
        <taxon>Bacteria</taxon>
        <taxon>Pseudomonadati</taxon>
        <taxon>Thermosulfidibacterota</taxon>
        <taxon>Thermosulfidibacteria</taxon>
        <taxon>Thermosulfidibacterales</taxon>
        <taxon>Thermosulfidibacteraceae</taxon>
    </lineage>
</organism>
<evidence type="ECO:0000256" key="15">
    <source>
        <dbReference type="RuleBase" id="RU364099"/>
    </source>
</evidence>
<dbReference type="EMBL" id="AP013035">
    <property type="protein sequence ID" value="BAT72491.1"/>
    <property type="molecule type" value="Genomic_DNA"/>
</dbReference>
<dbReference type="InterPro" id="IPR000836">
    <property type="entry name" value="PRTase_dom"/>
</dbReference>
<evidence type="ECO:0000256" key="8">
    <source>
        <dbReference type="ARBA" id="ARBA00022679"/>
    </source>
</evidence>
<comment type="pathway">
    <text evidence="3 15">Purine metabolism; IMP biosynthesis via salvage pathway; IMP from hypoxanthine: step 1/1.</text>
</comment>
<evidence type="ECO:0000256" key="9">
    <source>
        <dbReference type="ARBA" id="ARBA00022723"/>
    </source>
</evidence>
<keyword evidence="9 15" id="KW-0479">Metal-binding</keyword>
<evidence type="ECO:0000256" key="4">
    <source>
        <dbReference type="ARBA" id="ARBA00008391"/>
    </source>
</evidence>
<dbReference type="RefSeq" id="WP_068550657.1">
    <property type="nucleotide sequence ID" value="NZ_AP013035.1"/>
</dbReference>
<dbReference type="GO" id="GO:0006178">
    <property type="term" value="P:guanine salvage"/>
    <property type="evidence" value="ECO:0007669"/>
    <property type="project" value="TreeGrafter"/>
</dbReference>
<dbReference type="InterPro" id="IPR005904">
    <property type="entry name" value="Hxn_phspho_trans"/>
</dbReference>
<dbReference type="GO" id="GO:0046100">
    <property type="term" value="P:hypoxanthine metabolic process"/>
    <property type="evidence" value="ECO:0007669"/>
    <property type="project" value="TreeGrafter"/>
</dbReference>
<dbReference type="GO" id="GO:0032264">
    <property type="term" value="P:IMP salvage"/>
    <property type="evidence" value="ECO:0007669"/>
    <property type="project" value="UniProtKB-UniPathway"/>
</dbReference>
<dbReference type="GO" id="GO:0004422">
    <property type="term" value="F:hypoxanthine phosphoribosyltransferase activity"/>
    <property type="evidence" value="ECO:0007669"/>
    <property type="project" value="InterPro"/>
</dbReference>
<comment type="subcellular location">
    <subcellularLocation>
        <location evidence="2 15">Cytoplasm</location>
    </subcellularLocation>
</comment>
<dbReference type="STRING" id="1298851.TST_1707"/>
<dbReference type="EC" id="2.4.2.8" evidence="5 15"/>
<dbReference type="KEGG" id="ttk:TST_1707"/>
<comment type="catalytic activity">
    <reaction evidence="14">
        <text>IMP + diphosphate = hypoxanthine + 5-phospho-alpha-D-ribose 1-diphosphate</text>
        <dbReference type="Rhea" id="RHEA:17973"/>
        <dbReference type="ChEBI" id="CHEBI:17368"/>
        <dbReference type="ChEBI" id="CHEBI:33019"/>
        <dbReference type="ChEBI" id="CHEBI:58017"/>
        <dbReference type="ChEBI" id="CHEBI:58053"/>
        <dbReference type="EC" id="2.4.2.8"/>
    </reaction>
    <physiologicalReaction direction="right-to-left" evidence="14">
        <dbReference type="Rhea" id="RHEA:17975"/>
    </physiologicalReaction>
</comment>